<gene>
    <name evidence="2" type="ORF">LX99_00070</name>
</gene>
<keyword evidence="1" id="KW-0472">Membrane</keyword>
<dbReference type="EMBL" id="QGHA01000001">
    <property type="protein sequence ID" value="PWK79613.1"/>
    <property type="molecule type" value="Genomic_DNA"/>
</dbReference>
<dbReference type="Proteomes" id="UP000245678">
    <property type="component" value="Unassembled WGS sequence"/>
</dbReference>
<protein>
    <submittedName>
        <fullName evidence="2">Uncharacterized protein</fullName>
    </submittedName>
</protein>
<name>A0A316HHK2_9SPHI</name>
<evidence type="ECO:0000256" key="1">
    <source>
        <dbReference type="SAM" id="Phobius"/>
    </source>
</evidence>
<dbReference type="AlphaFoldDB" id="A0A316HHK2"/>
<sequence>MKIRYKKIIRSTNVEPFILIKNIKAELDKPAYIIKEQTQSHVGFKYNIWRGGSRAEVFRNVDGGEFDIIPESKTIVFSYYLSPLFEILATCVAAFLGFTQDYHIYFFIVFIAVMFVIRLISVKIVANRMIEDIVNPEDPEE</sequence>
<keyword evidence="3" id="KW-1185">Reference proteome</keyword>
<proteinExistence type="predicted"/>
<dbReference type="RefSeq" id="WP_109605382.1">
    <property type="nucleotide sequence ID" value="NZ_QGHA01000001.1"/>
</dbReference>
<evidence type="ECO:0000313" key="3">
    <source>
        <dbReference type="Proteomes" id="UP000245678"/>
    </source>
</evidence>
<organism evidence="2 3">
    <name type="scientific">Mucilaginibacter oryzae</name>
    <dbReference type="NCBI Taxonomy" id="468058"/>
    <lineage>
        <taxon>Bacteria</taxon>
        <taxon>Pseudomonadati</taxon>
        <taxon>Bacteroidota</taxon>
        <taxon>Sphingobacteriia</taxon>
        <taxon>Sphingobacteriales</taxon>
        <taxon>Sphingobacteriaceae</taxon>
        <taxon>Mucilaginibacter</taxon>
    </lineage>
</organism>
<comment type="caution">
    <text evidence="2">The sequence shown here is derived from an EMBL/GenBank/DDBJ whole genome shotgun (WGS) entry which is preliminary data.</text>
</comment>
<keyword evidence="1" id="KW-0812">Transmembrane</keyword>
<feature type="transmembrane region" description="Helical" evidence="1">
    <location>
        <begin position="77"/>
        <end position="96"/>
    </location>
</feature>
<evidence type="ECO:0000313" key="2">
    <source>
        <dbReference type="EMBL" id="PWK79613.1"/>
    </source>
</evidence>
<reference evidence="2 3" key="1">
    <citation type="submission" date="2018-05" db="EMBL/GenBank/DDBJ databases">
        <title>Genomic Encyclopedia of Archaeal and Bacterial Type Strains, Phase II (KMG-II): from individual species to whole genera.</title>
        <authorList>
            <person name="Goeker M."/>
        </authorList>
    </citation>
    <scope>NUCLEOTIDE SEQUENCE [LARGE SCALE GENOMIC DNA]</scope>
    <source>
        <strain evidence="2 3">DSM 19975</strain>
    </source>
</reference>
<accession>A0A316HHK2</accession>
<feature type="transmembrane region" description="Helical" evidence="1">
    <location>
        <begin position="102"/>
        <end position="120"/>
    </location>
</feature>
<keyword evidence="1" id="KW-1133">Transmembrane helix</keyword>